<evidence type="ECO:0000313" key="2">
    <source>
        <dbReference type="Proteomes" id="UP001500399"/>
    </source>
</evidence>
<name>A0ABN0SUD7_9FIRM</name>
<proteinExistence type="predicted"/>
<protein>
    <submittedName>
        <fullName evidence="1">DUF4258 domain-containing protein</fullName>
    </submittedName>
</protein>
<dbReference type="RefSeq" id="WP_304988026.1">
    <property type="nucleotide sequence ID" value="NZ_BAAACR010000001.1"/>
</dbReference>
<dbReference type="Pfam" id="PF14076">
    <property type="entry name" value="DUF4258"/>
    <property type="match status" value="1"/>
</dbReference>
<dbReference type="EMBL" id="BAAACR010000001">
    <property type="protein sequence ID" value="GAA0200709.1"/>
    <property type="molecule type" value="Genomic_DNA"/>
</dbReference>
<dbReference type="Proteomes" id="UP001500399">
    <property type="component" value="Unassembled WGS sequence"/>
</dbReference>
<evidence type="ECO:0000313" key="1">
    <source>
        <dbReference type="EMBL" id="GAA0200709.1"/>
    </source>
</evidence>
<sequence length="117" mass="13599">MDIFDFDRAKDTAILKTIQERCSTHNLQWTNHILLRLFQRGVSIDDVTHALETGEIIERYPEDYPHPSYLIFGVTVKNAWLHVVCGIGIDALHLITAYYPDPERWESDGKTQKEKTQ</sequence>
<accession>A0ABN0SUD7</accession>
<comment type="caution">
    <text evidence="1">The sequence shown here is derived from an EMBL/GenBank/DDBJ whole genome shotgun (WGS) entry which is preliminary data.</text>
</comment>
<keyword evidence="2" id="KW-1185">Reference proteome</keyword>
<organism evidence="1 2">
    <name type="scientific">Selenomonas dianae</name>
    <dbReference type="NCBI Taxonomy" id="135079"/>
    <lineage>
        <taxon>Bacteria</taxon>
        <taxon>Bacillati</taxon>
        <taxon>Bacillota</taxon>
        <taxon>Negativicutes</taxon>
        <taxon>Selenomonadales</taxon>
        <taxon>Selenomonadaceae</taxon>
        <taxon>Selenomonas</taxon>
    </lineage>
</organism>
<gene>
    <name evidence="1" type="ORF">GCM10008919_00020</name>
</gene>
<dbReference type="InterPro" id="IPR025354">
    <property type="entry name" value="DUF4258"/>
</dbReference>
<reference evidence="1 2" key="1">
    <citation type="journal article" date="2019" name="Int. J. Syst. Evol. Microbiol.">
        <title>The Global Catalogue of Microorganisms (GCM) 10K type strain sequencing project: providing services to taxonomists for standard genome sequencing and annotation.</title>
        <authorList>
            <consortium name="The Broad Institute Genomics Platform"/>
            <consortium name="The Broad Institute Genome Sequencing Center for Infectious Disease"/>
            <person name="Wu L."/>
            <person name="Ma J."/>
        </authorList>
    </citation>
    <scope>NUCLEOTIDE SEQUENCE [LARGE SCALE GENOMIC DNA]</scope>
    <source>
        <strain evidence="1 2">JCM 8542</strain>
    </source>
</reference>